<accession>A0A644VI22</accession>
<reference evidence="3" key="1">
    <citation type="submission" date="2019-08" db="EMBL/GenBank/DDBJ databases">
        <authorList>
            <person name="Kucharzyk K."/>
            <person name="Murdoch R.W."/>
            <person name="Higgins S."/>
            <person name="Loffler F."/>
        </authorList>
    </citation>
    <scope>NUCLEOTIDE SEQUENCE</scope>
</reference>
<proteinExistence type="predicted"/>
<protein>
    <recommendedName>
        <fullName evidence="4">DUF262 domain-containing protein</fullName>
    </recommendedName>
</protein>
<organism evidence="3">
    <name type="scientific">bioreactor metagenome</name>
    <dbReference type="NCBI Taxonomy" id="1076179"/>
    <lineage>
        <taxon>unclassified sequences</taxon>
        <taxon>metagenomes</taxon>
        <taxon>ecological metagenomes</taxon>
    </lineage>
</organism>
<evidence type="ECO:0000259" key="1">
    <source>
        <dbReference type="Pfam" id="PF03235"/>
    </source>
</evidence>
<dbReference type="EMBL" id="VSSQ01000298">
    <property type="protein sequence ID" value="MPL90263.1"/>
    <property type="molecule type" value="Genomic_DNA"/>
</dbReference>
<dbReference type="Pfam" id="PF07510">
    <property type="entry name" value="GmrSD_C"/>
    <property type="match status" value="1"/>
</dbReference>
<evidence type="ECO:0000259" key="2">
    <source>
        <dbReference type="Pfam" id="PF07510"/>
    </source>
</evidence>
<dbReference type="PANTHER" id="PTHR35149">
    <property type="entry name" value="SLL5132 PROTEIN"/>
    <property type="match status" value="1"/>
</dbReference>
<feature type="domain" description="GmrSD restriction endonucleases C-terminal" evidence="2">
    <location>
        <begin position="413"/>
        <end position="550"/>
    </location>
</feature>
<comment type="caution">
    <text evidence="3">The sequence shown here is derived from an EMBL/GenBank/DDBJ whole genome shotgun (WGS) entry which is preliminary data.</text>
</comment>
<dbReference type="InterPro" id="IPR004919">
    <property type="entry name" value="GmrSD_N"/>
</dbReference>
<dbReference type="PANTHER" id="PTHR35149:SF2">
    <property type="entry name" value="DUF262 DOMAIN-CONTAINING PROTEIN"/>
    <property type="match status" value="1"/>
</dbReference>
<dbReference type="InterPro" id="IPR011089">
    <property type="entry name" value="GmrSD_C"/>
</dbReference>
<feature type="domain" description="GmrSD restriction endonucleases N-terminal" evidence="1">
    <location>
        <begin position="9"/>
        <end position="220"/>
    </location>
</feature>
<sequence length="687" mass="80776">MKASETKVDDFLSSNKTQFIIPVYQRNYDWSTNQCKLLLDDILEIGCNKKKSAHFIGSIVYIHDDVYTSSRIKELTIIDGQQRLTTLTLLYLVLHKIANELNDESLVNEISETYLINKFASDDEKLKLRPTENNDKALKYLLRGEEADDFPEFSKIIDNYNYLKGRINEENYLYVLDGLSKLMFVEISLDRDKDDPQRIFESLNSTGLELSQADLIRNYILMGLNRREQNKIFQNYWEVIEKLAKDENTNLSKVSDFIRDYLTLLNKKIPNKGSVYQEFKDKFPTSNVEELEKNLCDIKKLVKNYNKLINPKRELDKDIQTHLEYINRLEINVTYPFLMKVYDDYLSSIIDKNQFISILCLIQSYAWRRFIVGLPTNALNKIFMTLYDKVDAENYLFSIQKALIQKTGVQRFPKDSEVIEVLKHKDVYNIKSKNRGYLLERLENYENTEIVIIEGNSKITVEHIFPQNPDPKWKIDLGNDDYNYIKENYLNTISNLTLSGNNGKLGNKPFASKRDLEGAGYRDSRLWLNKYLSSLENWDRKQLEQRFEILSGRFLKIWDYPIIDIDSSDDNGEVNIFDAEEPTHRRLEYAIFFNQKLEVNQVAKLYHEVFKQLFELQPETFFTTDLTERLGITKNPSERGLRQPIALNDTYFIEGNMDNVGKFERIKQALSLFDIEDELIIKYADTH</sequence>
<name>A0A644VI22_9ZZZZ</name>
<dbReference type="Pfam" id="PF03235">
    <property type="entry name" value="GmrSD_N"/>
    <property type="match status" value="1"/>
</dbReference>
<evidence type="ECO:0000313" key="3">
    <source>
        <dbReference type="EMBL" id="MPL90263.1"/>
    </source>
</evidence>
<gene>
    <name evidence="3" type="ORF">SDC9_36310</name>
</gene>
<evidence type="ECO:0008006" key="4">
    <source>
        <dbReference type="Google" id="ProtNLM"/>
    </source>
</evidence>
<dbReference type="AlphaFoldDB" id="A0A644VI22"/>